<keyword evidence="3" id="KW-1185">Reference proteome</keyword>
<protein>
    <submittedName>
        <fullName evidence="2">Uncharacterized protein</fullName>
    </submittedName>
</protein>
<dbReference type="EMBL" id="CP031092">
    <property type="protein sequence ID" value="AXF56227.1"/>
    <property type="molecule type" value="Genomic_DNA"/>
</dbReference>
<dbReference type="RefSeq" id="WP_114372820.1">
    <property type="nucleotide sequence ID" value="NZ_CP031092.1"/>
</dbReference>
<name>A0A345BZ46_9BACI</name>
<proteinExistence type="predicted"/>
<reference evidence="2 3" key="1">
    <citation type="journal article" date="2018" name="J. Microbiol.">
        <title>Salicibibacter kimchii gen. nov., sp. nov., a moderately halophilic and alkalitolerant bacterium in the family Bacillaceae, isolated from kimchi.</title>
        <authorList>
            <person name="Jang J.Y."/>
            <person name="Oh Y.J."/>
            <person name="Lim S.K."/>
            <person name="Park H.K."/>
            <person name="Lee C."/>
            <person name="Kim J.Y."/>
            <person name="Lee M.A."/>
            <person name="Choi H.J."/>
        </authorList>
    </citation>
    <scope>NUCLEOTIDE SEQUENCE [LARGE SCALE GENOMIC DNA]</scope>
    <source>
        <strain evidence="2 3">NKC1-1</strain>
    </source>
</reference>
<keyword evidence="1" id="KW-0472">Membrane</keyword>
<accession>A0A345BZ46</accession>
<evidence type="ECO:0000313" key="2">
    <source>
        <dbReference type="EMBL" id="AXF56227.1"/>
    </source>
</evidence>
<evidence type="ECO:0000256" key="1">
    <source>
        <dbReference type="SAM" id="Phobius"/>
    </source>
</evidence>
<dbReference type="KEGG" id="rue:DT065_09505"/>
<dbReference type="AlphaFoldDB" id="A0A345BZ46"/>
<keyword evidence="1" id="KW-1133">Transmembrane helix</keyword>
<gene>
    <name evidence="2" type="ORF">DT065_09505</name>
</gene>
<keyword evidence="1" id="KW-0812">Transmembrane</keyword>
<evidence type="ECO:0000313" key="3">
    <source>
        <dbReference type="Proteomes" id="UP000252100"/>
    </source>
</evidence>
<dbReference type="Proteomes" id="UP000252100">
    <property type="component" value="Chromosome"/>
</dbReference>
<feature type="transmembrane region" description="Helical" evidence="1">
    <location>
        <begin position="27"/>
        <end position="46"/>
    </location>
</feature>
<organism evidence="2 3">
    <name type="scientific">Salicibibacter kimchii</name>
    <dbReference type="NCBI Taxonomy" id="2099786"/>
    <lineage>
        <taxon>Bacteria</taxon>
        <taxon>Bacillati</taxon>
        <taxon>Bacillota</taxon>
        <taxon>Bacilli</taxon>
        <taxon>Bacillales</taxon>
        <taxon>Bacillaceae</taxon>
        <taxon>Salicibibacter</taxon>
    </lineage>
</organism>
<sequence>MKKLCQQTYAKLSSHLNNQKGAQSLEWLGIAAVIIILLGLLSTALANNDETVEGIVDDILSQIGDMVGG</sequence>